<protein>
    <recommendedName>
        <fullName evidence="2">Helicase-associated domain-containing protein</fullName>
    </recommendedName>
</protein>
<organism evidence="3 4">
    <name type="scientific">Chaetoceros tenuissimus</name>
    <dbReference type="NCBI Taxonomy" id="426638"/>
    <lineage>
        <taxon>Eukaryota</taxon>
        <taxon>Sar</taxon>
        <taxon>Stramenopiles</taxon>
        <taxon>Ochrophyta</taxon>
        <taxon>Bacillariophyta</taxon>
        <taxon>Coscinodiscophyceae</taxon>
        <taxon>Chaetocerotophycidae</taxon>
        <taxon>Chaetocerotales</taxon>
        <taxon>Chaetocerotaceae</taxon>
        <taxon>Chaetoceros</taxon>
    </lineage>
</organism>
<evidence type="ECO:0000313" key="3">
    <source>
        <dbReference type="EMBL" id="GFH56128.1"/>
    </source>
</evidence>
<gene>
    <name evidence="3" type="ORF">CTEN210_12604</name>
</gene>
<sequence length="278" mass="32082">MKSIFFTSSLLLASALLLSLDQTEAFSLSSPFSTRQSIISSSHLCMTQEQDNEVEIPSCIQSPVLFQIYPALIAHKQEYGNPNIPLGTVEGKKCKTLRRLAFQKKLSQEEMTLLEEMGFRFNSLEDVYQEADFDECLERLIEYEQQHQDNYQIPKKYKPDPELGAWVTMIRRIGRDNMDQERREKLDAIGFAWVSTRKCGSAFMKNFRPLKERLEACSKINKEGVWEVVDEDGVHSILQEEDVARWIRAQKDAADKGNLSEARCDYLSSLPGFDWRTF</sequence>
<dbReference type="Proteomes" id="UP001054902">
    <property type="component" value="Unassembled WGS sequence"/>
</dbReference>
<proteinExistence type="predicted"/>
<keyword evidence="4" id="KW-1185">Reference proteome</keyword>
<dbReference type="AlphaFoldDB" id="A0AAD3D1V1"/>
<keyword evidence="1" id="KW-0732">Signal</keyword>
<evidence type="ECO:0000259" key="2">
    <source>
        <dbReference type="Pfam" id="PF03457"/>
    </source>
</evidence>
<evidence type="ECO:0000256" key="1">
    <source>
        <dbReference type="SAM" id="SignalP"/>
    </source>
</evidence>
<dbReference type="EMBL" id="BLLK01000051">
    <property type="protein sequence ID" value="GFH56128.1"/>
    <property type="molecule type" value="Genomic_DNA"/>
</dbReference>
<dbReference type="InterPro" id="IPR005114">
    <property type="entry name" value="Helicase_assoc"/>
</dbReference>
<dbReference type="PANTHER" id="PTHR33418">
    <property type="entry name" value="HELICASE-ASSOCIATED"/>
    <property type="match status" value="1"/>
</dbReference>
<feature type="signal peptide" evidence="1">
    <location>
        <begin position="1"/>
        <end position="25"/>
    </location>
</feature>
<reference evidence="3 4" key="1">
    <citation type="journal article" date="2021" name="Sci. Rep.">
        <title>The genome of the diatom Chaetoceros tenuissimus carries an ancient integrated fragment of an extant virus.</title>
        <authorList>
            <person name="Hongo Y."/>
            <person name="Kimura K."/>
            <person name="Takaki Y."/>
            <person name="Yoshida Y."/>
            <person name="Baba S."/>
            <person name="Kobayashi G."/>
            <person name="Nagasaki K."/>
            <person name="Hano T."/>
            <person name="Tomaru Y."/>
        </authorList>
    </citation>
    <scope>NUCLEOTIDE SEQUENCE [LARGE SCALE GENOMIC DNA]</scope>
    <source>
        <strain evidence="3 4">NIES-3715</strain>
    </source>
</reference>
<name>A0AAD3D1V1_9STRA</name>
<comment type="caution">
    <text evidence="3">The sequence shown here is derived from an EMBL/GenBank/DDBJ whole genome shotgun (WGS) entry which is preliminary data.</text>
</comment>
<feature type="domain" description="Helicase-associated" evidence="2">
    <location>
        <begin position="129"/>
        <end position="191"/>
    </location>
</feature>
<dbReference type="Gene3D" id="6.10.140.530">
    <property type="match status" value="1"/>
</dbReference>
<feature type="chain" id="PRO_5042058085" description="Helicase-associated domain-containing protein" evidence="1">
    <location>
        <begin position="26"/>
        <end position="278"/>
    </location>
</feature>
<dbReference type="PANTHER" id="PTHR33418:SF1">
    <property type="entry name" value="HELICASE-ASSOCIATED DOMAIN-CONTAINING PROTEIN"/>
    <property type="match status" value="1"/>
</dbReference>
<evidence type="ECO:0000313" key="4">
    <source>
        <dbReference type="Proteomes" id="UP001054902"/>
    </source>
</evidence>
<dbReference type="Pfam" id="PF03457">
    <property type="entry name" value="HA"/>
    <property type="match status" value="1"/>
</dbReference>
<accession>A0AAD3D1V1</accession>